<keyword evidence="4" id="KW-1185">Reference proteome</keyword>
<protein>
    <recommendedName>
        <fullName evidence="5">NHL repeat-containing protein</fullName>
    </recommendedName>
</protein>
<dbReference type="EMBL" id="CP060394">
    <property type="protein sequence ID" value="QNI32450.1"/>
    <property type="molecule type" value="Genomic_DNA"/>
</dbReference>
<gene>
    <name evidence="3" type="ORF">H7849_26365</name>
</gene>
<keyword evidence="2" id="KW-0732">Signal</keyword>
<name>A0A7G8BIT0_9BACT</name>
<dbReference type="RefSeq" id="WP_186743405.1">
    <property type="nucleotide sequence ID" value="NZ_CP060394.1"/>
</dbReference>
<sequence>MMQQKQSLILRSGVVALALCTLATAARAADKSFIDNFNTVTTVSSTVPSNGDVNPYGVARVPTTKGSLVAGRFLISNFNDSGNFQGTGTTIVQIAADGTFSLFAQIDPTKVNCPGGVGLTTALVALRSGFVIVGSLPTANKGTEFTGAGCLIVLDSNGKVVETISGHHLNGPWDMTAVDGGFLAALFVTNVLNGNVADAGGSIVNHGTVVRLLLAISDGHAPVLFDSTVIASGFPERTDPNALIIGPTGVAFDDDTGNLYVADSLNNRIAAIPNALFRFRSAGIGFTVTQGGKLNDPLGLALAPNHHILTANGDDGNIVETNPFTGKQVAAKLVDNSGSPPGSGALFGLIAVSDGVLFVDDASNTFNLLN</sequence>
<feature type="chain" id="PRO_5028934340" description="NHL repeat-containing protein" evidence="2">
    <location>
        <begin position="29"/>
        <end position="370"/>
    </location>
</feature>
<keyword evidence="1" id="KW-0677">Repeat</keyword>
<dbReference type="InterPro" id="IPR001258">
    <property type="entry name" value="NHL_repeat"/>
</dbReference>
<dbReference type="SUPFAM" id="SSF63825">
    <property type="entry name" value="YWTD domain"/>
    <property type="match status" value="1"/>
</dbReference>
<feature type="signal peptide" evidence="2">
    <location>
        <begin position="1"/>
        <end position="28"/>
    </location>
</feature>
<evidence type="ECO:0000256" key="1">
    <source>
        <dbReference type="ARBA" id="ARBA00022737"/>
    </source>
</evidence>
<evidence type="ECO:0000313" key="4">
    <source>
        <dbReference type="Proteomes" id="UP000515312"/>
    </source>
</evidence>
<dbReference type="Proteomes" id="UP000515312">
    <property type="component" value="Chromosome"/>
</dbReference>
<dbReference type="AlphaFoldDB" id="A0A7G8BIT0"/>
<reference evidence="3 4" key="1">
    <citation type="submission" date="2020-08" db="EMBL/GenBank/DDBJ databases">
        <title>Edaphobacter telluris sp. nov. and Acidobacterium dinghuensis sp. nov., two acidobacteria isolated from forest soil.</title>
        <authorList>
            <person name="Fu J."/>
            <person name="Qiu L."/>
        </authorList>
    </citation>
    <scope>NUCLEOTIDE SEQUENCE [LARGE SCALE GENOMIC DNA]</scope>
    <source>
        <strain evidence="3">4Y35</strain>
    </source>
</reference>
<dbReference type="KEGG" id="adin:H7849_26365"/>
<evidence type="ECO:0008006" key="5">
    <source>
        <dbReference type="Google" id="ProtNLM"/>
    </source>
</evidence>
<dbReference type="Gene3D" id="2.120.10.30">
    <property type="entry name" value="TolB, C-terminal domain"/>
    <property type="match status" value="1"/>
</dbReference>
<dbReference type="Pfam" id="PF01436">
    <property type="entry name" value="NHL"/>
    <property type="match status" value="1"/>
</dbReference>
<organism evidence="3 4">
    <name type="scientific">Alloacidobacterium dinghuense</name>
    <dbReference type="NCBI Taxonomy" id="2763107"/>
    <lineage>
        <taxon>Bacteria</taxon>
        <taxon>Pseudomonadati</taxon>
        <taxon>Acidobacteriota</taxon>
        <taxon>Terriglobia</taxon>
        <taxon>Terriglobales</taxon>
        <taxon>Acidobacteriaceae</taxon>
        <taxon>Alloacidobacterium</taxon>
    </lineage>
</organism>
<evidence type="ECO:0000256" key="2">
    <source>
        <dbReference type="SAM" id="SignalP"/>
    </source>
</evidence>
<evidence type="ECO:0000313" key="3">
    <source>
        <dbReference type="EMBL" id="QNI32450.1"/>
    </source>
</evidence>
<proteinExistence type="predicted"/>
<dbReference type="InterPro" id="IPR011042">
    <property type="entry name" value="6-blade_b-propeller_TolB-like"/>
</dbReference>
<accession>A0A7G8BIT0</accession>